<protein>
    <submittedName>
        <fullName evidence="2">Uncharacterized protein</fullName>
    </submittedName>
</protein>
<sequence>MTTTTTGVFFVGKDYPGRPAVSEHHDDSKTFVLKMRVIDNQGPGRVEGYVVRWPGAAAEAWRKANPAIKAGDALRLVLINPRSLLGPRGTPETSAQVSTCELLPARAPATAQAA</sequence>
<proteinExistence type="predicted"/>
<feature type="region of interest" description="Disordered" evidence="1">
    <location>
        <begin position="85"/>
        <end position="114"/>
    </location>
</feature>
<dbReference type="Proteomes" id="UP000425817">
    <property type="component" value="Chromosome"/>
</dbReference>
<gene>
    <name evidence="2" type="ORF">GOQ09_15835</name>
</gene>
<dbReference type="RefSeq" id="WP_157614385.1">
    <property type="nucleotide sequence ID" value="NZ_CP046622.1"/>
</dbReference>
<accession>A0A6I6HJC6</accession>
<evidence type="ECO:0000313" key="3">
    <source>
        <dbReference type="Proteomes" id="UP000425817"/>
    </source>
</evidence>
<feature type="compositionally biased region" description="Low complexity" evidence="1">
    <location>
        <begin position="105"/>
        <end position="114"/>
    </location>
</feature>
<dbReference type="AlphaFoldDB" id="A0A6I6HJC6"/>
<evidence type="ECO:0000256" key="1">
    <source>
        <dbReference type="SAM" id="MobiDB-lite"/>
    </source>
</evidence>
<dbReference type="EMBL" id="CP046622">
    <property type="protein sequence ID" value="QGW82955.1"/>
    <property type="molecule type" value="Genomic_DNA"/>
</dbReference>
<organism evidence="2 3">
    <name type="scientific">Variovorax paradoxus</name>
    <dbReference type="NCBI Taxonomy" id="34073"/>
    <lineage>
        <taxon>Bacteria</taxon>
        <taxon>Pseudomonadati</taxon>
        <taxon>Pseudomonadota</taxon>
        <taxon>Betaproteobacteria</taxon>
        <taxon>Burkholderiales</taxon>
        <taxon>Comamonadaceae</taxon>
        <taxon>Variovorax</taxon>
    </lineage>
</organism>
<evidence type="ECO:0000313" key="2">
    <source>
        <dbReference type="EMBL" id="QGW82955.1"/>
    </source>
</evidence>
<name>A0A6I6HJC6_VARPD</name>
<reference evidence="2 3" key="1">
    <citation type="submission" date="2019-12" db="EMBL/GenBank/DDBJ databases">
        <title>Hybrid Genome Assemblies of two High G+C Isolates from Undergraduate Microbiology Courses.</title>
        <authorList>
            <person name="Ne Ville C.J."/>
            <person name="Enright D."/>
            <person name="Hernandez I."/>
            <person name="Dodsworth J."/>
            <person name="Orwin P.M."/>
        </authorList>
    </citation>
    <scope>NUCLEOTIDE SEQUENCE [LARGE SCALE GENOMIC DNA]</scope>
    <source>
        <strain evidence="2 3">CSUSB</strain>
    </source>
</reference>
<dbReference type="OrthoDB" id="8858367at2"/>